<evidence type="ECO:0000313" key="1">
    <source>
        <dbReference type="EMBL" id="RHZ69727.1"/>
    </source>
</evidence>
<proteinExistence type="predicted"/>
<accession>A0A397I443</accession>
<gene>
    <name evidence="1" type="ORF">Glove_279g40</name>
</gene>
<protein>
    <submittedName>
        <fullName evidence="1">Uncharacterized protein</fullName>
    </submittedName>
</protein>
<keyword evidence="2" id="KW-1185">Reference proteome</keyword>
<comment type="caution">
    <text evidence="1">The sequence shown here is derived from an EMBL/GenBank/DDBJ whole genome shotgun (WGS) entry which is preliminary data.</text>
</comment>
<sequence length="172" mass="20022">MHKPIAKNFLHRNCDLEIRWKSVFSGIVCEINRNIESGVNKENDRDESVESPNINNQVLEALVAFLYMTIHVPKIDFGFLRIEAQYKSKGGHYNIIVLGTYPITPKLTQKPNCNNVPQYPIPNNYIVETKIVEKGIKYEMKYISNSKINYTVAWKEGRCYRQKFILLNKHMG</sequence>
<name>A0A397I443_9GLOM</name>
<dbReference type="EMBL" id="PQFF01000256">
    <property type="protein sequence ID" value="RHZ69727.1"/>
    <property type="molecule type" value="Genomic_DNA"/>
</dbReference>
<dbReference type="AlphaFoldDB" id="A0A397I443"/>
<evidence type="ECO:0000313" key="2">
    <source>
        <dbReference type="Proteomes" id="UP000266861"/>
    </source>
</evidence>
<dbReference type="Proteomes" id="UP000266861">
    <property type="component" value="Unassembled WGS sequence"/>
</dbReference>
<dbReference type="OrthoDB" id="2432793at2759"/>
<reference evidence="1 2" key="1">
    <citation type="submission" date="2018-08" db="EMBL/GenBank/DDBJ databases">
        <title>Genome and evolution of the arbuscular mycorrhizal fungus Diversispora epigaea (formerly Glomus versiforme) and its bacterial endosymbionts.</title>
        <authorList>
            <person name="Sun X."/>
            <person name="Fei Z."/>
            <person name="Harrison M."/>
        </authorList>
    </citation>
    <scope>NUCLEOTIDE SEQUENCE [LARGE SCALE GENOMIC DNA]</scope>
    <source>
        <strain evidence="1 2">IT104</strain>
    </source>
</reference>
<organism evidence="1 2">
    <name type="scientific">Diversispora epigaea</name>
    <dbReference type="NCBI Taxonomy" id="1348612"/>
    <lineage>
        <taxon>Eukaryota</taxon>
        <taxon>Fungi</taxon>
        <taxon>Fungi incertae sedis</taxon>
        <taxon>Mucoromycota</taxon>
        <taxon>Glomeromycotina</taxon>
        <taxon>Glomeromycetes</taxon>
        <taxon>Diversisporales</taxon>
        <taxon>Diversisporaceae</taxon>
        <taxon>Diversispora</taxon>
    </lineage>
</organism>